<dbReference type="Proteomes" id="UP000887159">
    <property type="component" value="Unassembled WGS sequence"/>
</dbReference>
<evidence type="ECO:0000313" key="2">
    <source>
        <dbReference type="EMBL" id="GFY21419.1"/>
    </source>
</evidence>
<accession>A0A8X6SWR6</accession>
<comment type="caution">
    <text evidence="2">The sequence shown here is derived from an EMBL/GenBank/DDBJ whole genome shotgun (WGS) entry which is preliminary data.</text>
</comment>
<feature type="compositionally biased region" description="Acidic residues" evidence="1">
    <location>
        <begin position="203"/>
        <end position="218"/>
    </location>
</feature>
<evidence type="ECO:0000256" key="1">
    <source>
        <dbReference type="SAM" id="MobiDB-lite"/>
    </source>
</evidence>
<feature type="compositionally biased region" description="Polar residues" evidence="1">
    <location>
        <begin position="170"/>
        <end position="182"/>
    </location>
</feature>
<reference evidence="2" key="1">
    <citation type="submission" date="2020-08" db="EMBL/GenBank/DDBJ databases">
        <title>Multicomponent nature underlies the extraordinary mechanical properties of spider dragline silk.</title>
        <authorList>
            <person name="Kono N."/>
            <person name="Nakamura H."/>
            <person name="Mori M."/>
            <person name="Yoshida Y."/>
            <person name="Ohtoshi R."/>
            <person name="Malay A.D."/>
            <person name="Moran D.A.P."/>
            <person name="Tomita M."/>
            <person name="Numata K."/>
            <person name="Arakawa K."/>
        </authorList>
    </citation>
    <scope>NUCLEOTIDE SEQUENCE</scope>
</reference>
<feature type="region of interest" description="Disordered" evidence="1">
    <location>
        <begin position="170"/>
        <end position="245"/>
    </location>
</feature>
<name>A0A8X6SWR6_TRICX</name>
<keyword evidence="3" id="KW-1185">Reference proteome</keyword>
<proteinExistence type="predicted"/>
<gene>
    <name evidence="2" type="ORF">TNCV_1165671</name>
</gene>
<protein>
    <submittedName>
        <fullName evidence="2">Uncharacterized protein</fullName>
    </submittedName>
</protein>
<organism evidence="2 3">
    <name type="scientific">Trichonephila clavipes</name>
    <name type="common">Golden silk orbweaver</name>
    <name type="synonym">Nephila clavipes</name>
    <dbReference type="NCBI Taxonomy" id="2585209"/>
    <lineage>
        <taxon>Eukaryota</taxon>
        <taxon>Metazoa</taxon>
        <taxon>Ecdysozoa</taxon>
        <taxon>Arthropoda</taxon>
        <taxon>Chelicerata</taxon>
        <taxon>Arachnida</taxon>
        <taxon>Araneae</taxon>
        <taxon>Araneomorphae</taxon>
        <taxon>Entelegynae</taxon>
        <taxon>Araneoidea</taxon>
        <taxon>Nephilidae</taxon>
        <taxon>Trichonephila</taxon>
    </lineage>
</organism>
<sequence length="245" mass="27289">MRATVRSLPDTSYTVSAICISSSNGTLHTETCYKLAGDKDLSMRSGAPALRFSTFFTAARFYPERGRGERGLLVTPPRRVGQRFDMANGMDTSMVHGKALIDSYDFRTFTEKNEYSNNAYLFQDSAKSNFVSVRRNKLLTELECHEDPSKQWGYATAQEIAMFTSVTGKKQKNKFNSPTKDTSSAKKIKTGSENQFEILAVEDPPEDDLGDIIVDDEEIRSKTSTPVPHVRPPPPITIDNVSQPA</sequence>
<dbReference type="EMBL" id="BMAU01021358">
    <property type="protein sequence ID" value="GFY21419.1"/>
    <property type="molecule type" value="Genomic_DNA"/>
</dbReference>
<evidence type="ECO:0000313" key="3">
    <source>
        <dbReference type="Proteomes" id="UP000887159"/>
    </source>
</evidence>
<dbReference type="AlphaFoldDB" id="A0A8X6SWR6"/>